<dbReference type="AlphaFoldDB" id="J3LBE4"/>
<feature type="compositionally biased region" description="Polar residues" evidence="2">
    <location>
        <begin position="51"/>
        <end position="64"/>
    </location>
</feature>
<dbReference type="RefSeq" id="XP_006647122.1">
    <property type="nucleotide sequence ID" value="XM_006647059.3"/>
</dbReference>
<gene>
    <name evidence="3" type="primary">LOC102711770</name>
</gene>
<accession>J3LBE4</accession>
<dbReference type="HOGENOM" id="CLU_084038_0_0_1"/>
<dbReference type="eggNOG" id="KOG1716">
    <property type="taxonomic scope" value="Eukaryota"/>
</dbReference>
<proteinExistence type="inferred from homology"/>
<evidence type="ECO:0000313" key="4">
    <source>
        <dbReference type="Proteomes" id="UP000006038"/>
    </source>
</evidence>
<sequence>METIQELESRIQQKSEPEVDEMPGSMDDQKAEEISQDTVMESDTKPAMQTELETSPGANPNPAETNHDTNEVTYGDPGTTTDPGATYRCKRCRTLVATEGYVVTHKVGCGQKSFAMRRKYDPDEEEPECTCLFVQPLKWMQPFVEGYVSGKIACRKCNTRLGEFHWAGMQCSCGAWVNPAFKLVNSRIDKCEM</sequence>
<dbReference type="PANTHER" id="PTHR45848">
    <property type="entry name" value="DUAL SPECIFICITY PROTEIN PHOSPHATASE 12 FAMILY MEMBER"/>
    <property type="match status" value="1"/>
</dbReference>
<evidence type="ECO:0000256" key="1">
    <source>
        <dbReference type="ARBA" id="ARBA00008601"/>
    </source>
</evidence>
<keyword evidence="4" id="KW-1185">Reference proteome</keyword>
<protein>
    <submittedName>
        <fullName evidence="3">Uncharacterized protein</fullName>
    </submittedName>
</protein>
<dbReference type="EnsemblPlants" id="OB02G19610.1">
    <property type="protein sequence ID" value="OB02G19610.1"/>
    <property type="gene ID" value="OB02G19610"/>
</dbReference>
<organism evidence="3">
    <name type="scientific">Oryza brachyantha</name>
    <name type="common">malo sina</name>
    <dbReference type="NCBI Taxonomy" id="4533"/>
    <lineage>
        <taxon>Eukaryota</taxon>
        <taxon>Viridiplantae</taxon>
        <taxon>Streptophyta</taxon>
        <taxon>Embryophyta</taxon>
        <taxon>Tracheophyta</taxon>
        <taxon>Spermatophyta</taxon>
        <taxon>Magnoliopsida</taxon>
        <taxon>Liliopsida</taxon>
        <taxon>Poales</taxon>
        <taxon>Poaceae</taxon>
        <taxon>BOP clade</taxon>
        <taxon>Oryzoideae</taxon>
        <taxon>Oryzeae</taxon>
        <taxon>Oryzinae</taxon>
        <taxon>Oryza</taxon>
    </lineage>
</organism>
<dbReference type="PANTHER" id="PTHR45848:SF6">
    <property type="entry name" value="OS02G0251700 PROTEIN"/>
    <property type="match status" value="1"/>
</dbReference>
<feature type="region of interest" description="Disordered" evidence="2">
    <location>
        <begin position="1"/>
        <end position="80"/>
    </location>
</feature>
<dbReference type="GeneID" id="102711770"/>
<dbReference type="GO" id="GO:0008138">
    <property type="term" value="F:protein tyrosine/serine/threonine phosphatase activity"/>
    <property type="evidence" value="ECO:0007669"/>
    <property type="project" value="TreeGrafter"/>
</dbReference>
<dbReference type="KEGG" id="obr:102711770"/>
<dbReference type="OrthoDB" id="2017893at2759"/>
<dbReference type="Proteomes" id="UP000006038">
    <property type="component" value="Unassembled WGS sequence"/>
</dbReference>
<evidence type="ECO:0000313" key="3">
    <source>
        <dbReference type="EnsemblPlants" id="OB02G19610.1"/>
    </source>
</evidence>
<reference evidence="3" key="1">
    <citation type="submission" date="2013-04" db="UniProtKB">
        <authorList>
            <consortium name="EnsemblPlants"/>
        </authorList>
    </citation>
    <scope>IDENTIFICATION</scope>
</reference>
<name>J3LBE4_ORYBR</name>
<comment type="similarity">
    <text evidence="1">Belongs to the protein-tyrosine phosphatase family. Non-receptor class dual specificity subfamily.</text>
</comment>
<dbReference type="Gramene" id="OB02G19610.1">
    <property type="protein sequence ID" value="OB02G19610.1"/>
    <property type="gene ID" value="OB02G19610"/>
</dbReference>
<feature type="compositionally biased region" description="Basic and acidic residues" evidence="2">
    <location>
        <begin position="7"/>
        <end position="17"/>
    </location>
</feature>
<evidence type="ECO:0000256" key="2">
    <source>
        <dbReference type="SAM" id="MobiDB-lite"/>
    </source>
</evidence>
<dbReference type="STRING" id="4533.J3LBE4"/>
<dbReference type="OMA" id="IFLMQKP"/>